<evidence type="ECO:0000256" key="3">
    <source>
        <dbReference type="ARBA" id="ARBA00023015"/>
    </source>
</evidence>
<feature type="region of interest" description="Disordered" evidence="5">
    <location>
        <begin position="228"/>
        <end position="385"/>
    </location>
</feature>
<dbReference type="SUPFAM" id="SSF52172">
    <property type="entry name" value="CheY-like"/>
    <property type="match status" value="1"/>
</dbReference>
<keyword evidence="8" id="KW-1185">Reference proteome</keyword>
<evidence type="ECO:0000256" key="4">
    <source>
        <dbReference type="ARBA" id="ARBA00023163"/>
    </source>
</evidence>
<sequence>MHPDDPGIMGLTAEIGRTAVAGADLGPLLQRICSTLPGTLGVPAAAIVLVDLPDTQLAGVTASGPDPGWLGEMELRAGTGPVQGAVRSGRAMVTPDLTRIGPPELAAAAADTGLTCSVVVPLRVNGEPVGGLQLFGHPGRPVGDGHVDALAGLADVLSARLSDVCALRRLTGTVARLTAEHEASMPVAYAVGMLAERYRTDPEEAARFLDSMARNTGTPITEAARTVLERTDVQEAPTTALRRVTPGIPTPRGAQEEAPHGRVPGPRPGAAPSAGRRSAPDPRHPAELRGVSARPAPADPRPDLRGPLDPRTPVDPRTAADPRGAARPDFDPAPAGDRLDRAPQPQPHDLHGQPLACRRRRPEPDPQSPPPPSEGRARHRRADIG</sequence>
<gene>
    <name evidence="7" type="ORF">GCM10023175_49500</name>
</gene>
<keyword evidence="4" id="KW-0804">Transcription</keyword>
<organism evidence="7 8">
    <name type="scientific">Pseudonocardia xishanensis</name>
    <dbReference type="NCBI Taxonomy" id="630995"/>
    <lineage>
        <taxon>Bacteria</taxon>
        <taxon>Bacillati</taxon>
        <taxon>Actinomycetota</taxon>
        <taxon>Actinomycetes</taxon>
        <taxon>Pseudonocardiales</taxon>
        <taxon>Pseudonocardiaceae</taxon>
        <taxon>Pseudonocardia</taxon>
    </lineage>
</organism>
<evidence type="ECO:0000256" key="5">
    <source>
        <dbReference type="SAM" id="MobiDB-lite"/>
    </source>
</evidence>
<reference evidence="8" key="1">
    <citation type="journal article" date="2019" name="Int. J. Syst. Evol. Microbiol.">
        <title>The Global Catalogue of Microorganisms (GCM) 10K type strain sequencing project: providing services to taxonomists for standard genome sequencing and annotation.</title>
        <authorList>
            <consortium name="The Broad Institute Genomics Platform"/>
            <consortium name="The Broad Institute Genome Sequencing Center for Infectious Disease"/>
            <person name="Wu L."/>
            <person name="Ma J."/>
        </authorList>
    </citation>
    <scope>NUCLEOTIDE SEQUENCE [LARGE SCALE GENOMIC DNA]</scope>
    <source>
        <strain evidence="8">JCM 17906</strain>
    </source>
</reference>
<dbReference type="Pfam" id="PF03861">
    <property type="entry name" value="ANTAR"/>
    <property type="match status" value="1"/>
</dbReference>
<name>A0ABP8RXF4_9PSEU</name>
<comment type="caution">
    <text evidence="7">The sequence shown here is derived from an EMBL/GenBank/DDBJ whole genome shotgun (WGS) entry which is preliminary data.</text>
</comment>
<dbReference type="SMART" id="SM01012">
    <property type="entry name" value="ANTAR"/>
    <property type="match status" value="1"/>
</dbReference>
<feature type="compositionally biased region" description="Basic and acidic residues" evidence="5">
    <location>
        <begin position="300"/>
        <end position="330"/>
    </location>
</feature>
<evidence type="ECO:0000313" key="8">
    <source>
        <dbReference type="Proteomes" id="UP001501598"/>
    </source>
</evidence>
<keyword evidence="2" id="KW-0418">Kinase</keyword>
<dbReference type="InterPro" id="IPR036388">
    <property type="entry name" value="WH-like_DNA-bd_sf"/>
</dbReference>
<keyword evidence="3" id="KW-0805">Transcription regulation</keyword>
<dbReference type="Gene3D" id="3.30.450.40">
    <property type="match status" value="1"/>
</dbReference>
<dbReference type="Pfam" id="PF13185">
    <property type="entry name" value="GAF_2"/>
    <property type="match status" value="1"/>
</dbReference>
<dbReference type="InterPro" id="IPR005561">
    <property type="entry name" value="ANTAR"/>
</dbReference>
<protein>
    <recommendedName>
        <fullName evidence="6">ANTAR domain-containing protein</fullName>
    </recommendedName>
</protein>
<dbReference type="InterPro" id="IPR029016">
    <property type="entry name" value="GAF-like_dom_sf"/>
</dbReference>
<proteinExistence type="predicted"/>
<dbReference type="InterPro" id="IPR011006">
    <property type="entry name" value="CheY-like_superfamily"/>
</dbReference>
<evidence type="ECO:0000259" key="6">
    <source>
        <dbReference type="PROSITE" id="PS50921"/>
    </source>
</evidence>
<dbReference type="EMBL" id="BAABGT010000075">
    <property type="protein sequence ID" value="GAA4553483.1"/>
    <property type="molecule type" value="Genomic_DNA"/>
</dbReference>
<dbReference type="Gene3D" id="1.10.10.10">
    <property type="entry name" value="Winged helix-like DNA-binding domain superfamily/Winged helix DNA-binding domain"/>
    <property type="match status" value="1"/>
</dbReference>
<keyword evidence="1" id="KW-0808">Transferase</keyword>
<evidence type="ECO:0000256" key="1">
    <source>
        <dbReference type="ARBA" id="ARBA00022679"/>
    </source>
</evidence>
<feature type="domain" description="ANTAR" evidence="6">
    <location>
        <begin position="167"/>
        <end position="228"/>
    </location>
</feature>
<evidence type="ECO:0000313" key="7">
    <source>
        <dbReference type="EMBL" id="GAA4553483.1"/>
    </source>
</evidence>
<dbReference type="InterPro" id="IPR003018">
    <property type="entry name" value="GAF"/>
</dbReference>
<dbReference type="SMART" id="SM00065">
    <property type="entry name" value="GAF"/>
    <property type="match status" value="1"/>
</dbReference>
<accession>A0ABP8RXF4</accession>
<dbReference type="Proteomes" id="UP001501598">
    <property type="component" value="Unassembled WGS sequence"/>
</dbReference>
<feature type="compositionally biased region" description="Basic and acidic residues" evidence="5">
    <location>
        <begin position="278"/>
        <end position="287"/>
    </location>
</feature>
<dbReference type="SUPFAM" id="SSF55781">
    <property type="entry name" value="GAF domain-like"/>
    <property type="match status" value="1"/>
</dbReference>
<feature type="compositionally biased region" description="Low complexity" evidence="5">
    <location>
        <begin position="261"/>
        <end position="277"/>
    </location>
</feature>
<evidence type="ECO:0000256" key="2">
    <source>
        <dbReference type="ARBA" id="ARBA00022777"/>
    </source>
</evidence>
<dbReference type="PROSITE" id="PS50921">
    <property type="entry name" value="ANTAR"/>
    <property type="match status" value="1"/>
</dbReference>